<accession>A0A915K3I1</accession>
<proteinExistence type="predicted"/>
<dbReference type="AlphaFoldDB" id="A0A915K3I1"/>
<dbReference type="WBParaSite" id="nRc.2.0.1.t32388-RA">
    <property type="protein sequence ID" value="nRc.2.0.1.t32388-RA"/>
    <property type="gene ID" value="nRc.2.0.1.g32388"/>
</dbReference>
<organism evidence="1 2">
    <name type="scientific">Romanomermis culicivorax</name>
    <name type="common">Nematode worm</name>
    <dbReference type="NCBI Taxonomy" id="13658"/>
    <lineage>
        <taxon>Eukaryota</taxon>
        <taxon>Metazoa</taxon>
        <taxon>Ecdysozoa</taxon>
        <taxon>Nematoda</taxon>
        <taxon>Enoplea</taxon>
        <taxon>Dorylaimia</taxon>
        <taxon>Mermithida</taxon>
        <taxon>Mermithoidea</taxon>
        <taxon>Mermithidae</taxon>
        <taxon>Romanomermis</taxon>
    </lineage>
</organism>
<evidence type="ECO:0000313" key="1">
    <source>
        <dbReference type="Proteomes" id="UP000887565"/>
    </source>
</evidence>
<evidence type="ECO:0000313" key="2">
    <source>
        <dbReference type="WBParaSite" id="nRc.2.0.1.t32388-RA"/>
    </source>
</evidence>
<protein>
    <submittedName>
        <fullName evidence="2">Uncharacterized protein</fullName>
    </submittedName>
</protein>
<dbReference type="Proteomes" id="UP000887565">
    <property type="component" value="Unplaced"/>
</dbReference>
<keyword evidence="1" id="KW-1185">Reference proteome</keyword>
<reference evidence="2" key="1">
    <citation type="submission" date="2022-11" db="UniProtKB">
        <authorList>
            <consortium name="WormBaseParasite"/>
        </authorList>
    </citation>
    <scope>IDENTIFICATION</scope>
</reference>
<name>A0A915K3I1_ROMCU</name>
<sequence length="196" mass="21494">MPKQWACLWRIVLEVKFPCKSVIDILIEFDVDADDLADVSKESKAGYKDFMNASTLKNGGLIATAGIGRQSDRAAILLQSGVSMLKGFLGGGRAVPPLANVGVSVTVPTRAQHKYPGSRPMDWLNHQSYAWNVMPCCTSLNSIGRCWSTLVTDSIGRHWLSRPMRSVSGVGRQYPDGMNLLVGQPQTRNMISKIDQ</sequence>